<evidence type="ECO:0000259" key="4">
    <source>
        <dbReference type="Pfam" id="PF01975"/>
    </source>
</evidence>
<sequence>MEFQRNSRPTVLVTNDDGVQAPGLRALVMALHTANFARILVCAPDRERSAQSHAITLTRQLQCSERQMPGAAKAWAVDGTPADTVQLALSGSLFEDNIDICLSGINRGDNCGLHVIYSGTVGAAREASIKGIPAIALSLDDYTSTTMASYSTSAAFAAALTKSMLGLMPGTEDLLHDLIGAVLNVNFPSCKLAEVKGIQMTHQSGACVESGFREQGLAQRQPAADSSEASTDVQERIFQAHMSQMKMDMTPGSDTWAVSQRLVSVTPLTLRCDIPFGQEAAAAHHPNPQAAAAVAAIIKAAAAAMGVPAPAINNVVAAAL</sequence>
<dbReference type="InterPro" id="IPR002828">
    <property type="entry name" value="SurE-like_Pase/nucleotidase"/>
</dbReference>
<dbReference type="InterPro" id="IPR036523">
    <property type="entry name" value="SurE-like_sf"/>
</dbReference>
<name>A0AAW1RXY1_9CHLO</name>
<dbReference type="EMBL" id="JALJOS010000005">
    <property type="protein sequence ID" value="KAK9838644.1"/>
    <property type="molecule type" value="Genomic_DNA"/>
</dbReference>
<feature type="domain" description="Survival protein SurE-like phosphatase/nucleotidase" evidence="4">
    <location>
        <begin position="11"/>
        <end position="205"/>
    </location>
</feature>
<proteinExistence type="inferred from homology"/>
<comment type="similarity">
    <text evidence="1">Belongs to the SurE nucleotidase family.</text>
</comment>
<dbReference type="InterPro" id="IPR030048">
    <property type="entry name" value="SurE"/>
</dbReference>
<dbReference type="HAMAP" id="MF_00060">
    <property type="entry name" value="SurE"/>
    <property type="match status" value="1"/>
</dbReference>
<keyword evidence="2" id="KW-0479">Metal-binding</keyword>
<dbReference type="AlphaFoldDB" id="A0AAW1RXY1"/>
<dbReference type="PANTHER" id="PTHR30457:SF0">
    <property type="entry name" value="PHOSPHATASE, PUTATIVE (AFU_ORTHOLOGUE AFUA_4G01070)-RELATED"/>
    <property type="match status" value="1"/>
</dbReference>
<reference evidence="5 6" key="1">
    <citation type="journal article" date="2024" name="Nat. Commun.">
        <title>Phylogenomics reveals the evolutionary origins of lichenization in chlorophyte algae.</title>
        <authorList>
            <person name="Puginier C."/>
            <person name="Libourel C."/>
            <person name="Otte J."/>
            <person name="Skaloud P."/>
            <person name="Haon M."/>
            <person name="Grisel S."/>
            <person name="Petersen M."/>
            <person name="Berrin J.G."/>
            <person name="Delaux P.M."/>
            <person name="Dal Grande F."/>
            <person name="Keller J."/>
        </authorList>
    </citation>
    <scope>NUCLEOTIDE SEQUENCE [LARGE SCALE GENOMIC DNA]</scope>
    <source>
        <strain evidence="5 6">SAG 2145</strain>
    </source>
</reference>
<evidence type="ECO:0000313" key="6">
    <source>
        <dbReference type="Proteomes" id="UP001438707"/>
    </source>
</evidence>
<dbReference type="NCBIfam" id="TIGR00087">
    <property type="entry name" value="surE"/>
    <property type="match status" value="1"/>
</dbReference>
<evidence type="ECO:0000313" key="5">
    <source>
        <dbReference type="EMBL" id="KAK9838644.1"/>
    </source>
</evidence>
<dbReference type="Proteomes" id="UP001438707">
    <property type="component" value="Unassembled WGS sequence"/>
</dbReference>
<comment type="caution">
    <text evidence="5">The sequence shown here is derived from an EMBL/GenBank/DDBJ whole genome shotgun (WGS) entry which is preliminary data.</text>
</comment>
<keyword evidence="6" id="KW-1185">Reference proteome</keyword>
<gene>
    <name evidence="5" type="ORF">WJX74_000566</name>
</gene>
<evidence type="ECO:0000256" key="3">
    <source>
        <dbReference type="ARBA" id="ARBA00022801"/>
    </source>
</evidence>
<dbReference type="Gene3D" id="3.40.1210.10">
    <property type="entry name" value="Survival protein SurE-like phosphatase/nucleotidase"/>
    <property type="match status" value="1"/>
</dbReference>
<dbReference type="GO" id="GO:0046872">
    <property type="term" value="F:metal ion binding"/>
    <property type="evidence" value="ECO:0007669"/>
    <property type="project" value="UniProtKB-KW"/>
</dbReference>
<dbReference type="Pfam" id="PF01975">
    <property type="entry name" value="SurE"/>
    <property type="match status" value="1"/>
</dbReference>
<protein>
    <recommendedName>
        <fullName evidence="4">Survival protein SurE-like phosphatase/nucleotidase domain-containing protein</fullName>
    </recommendedName>
</protein>
<dbReference type="PANTHER" id="PTHR30457">
    <property type="entry name" value="5'-NUCLEOTIDASE SURE"/>
    <property type="match status" value="1"/>
</dbReference>
<dbReference type="GO" id="GO:0008252">
    <property type="term" value="F:nucleotidase activity"/>
    <property type="evidence" value="ECO:0007669"/>
    <property type="project" value="InterPro"/>
</dbReference>
<keyword evidence="3" id="KW-0378">Hydrolase</keyword>
<dbReference type="SUPFAM" id="SSF64167">
    <property type="entry name" value="SurE-like"/>
    <property type="match status" value="1"/>
</dbReference>
<evidence type="ECO:0000256" key="1">
    <source>
        <dbReference type="ARBA" id="ARBA00011062"/>
    </source>
</evidence>
<evidence type="ECO:0000256" key="2">
    <source>
        <dbReference type="ARBA" id="ARBA00022723"/>
    </source>
</evidence>
<organism evidence="5 6">
    <name type="scientific">Apatococcus lobatus</name>
    <dbReference type="NCBI Taxonomy" id="904363"/>
    <lineage>
        <taxon>Eukaryota</taxon>
        <taxon>Viridiplantae</taxon>
        <taxon>Chlorophyta</taxon>
        <taxon>core chlorophytes</taxon>
        <taxon>Trebouxiophyceae</taxon>
        <taxon>Chlorellales</taxon>
        <taxon>Chlorellaceae</taxon>
        <taxon>Apatococcus</taxon>
    </lineage>
</organism>
<accession>A0AAW1RXY1</accession>